<dbReference type="RefSeq" id="XP_019015978.1">
    <property type="nucleotide sequence ID" value="XM_019161585.1"/>
</dbReference>
<dbReference type="Proteomes" id="UP000094455">
    <property type="component" value="Unassembled WGS sequence"/>
</dbReference>
<evidence type="ECO:0000313" key="3">
    <source>
        <dbReference type="Proteomes" id="UP000094455"/>
    </source>
</evidence>
<dbReference type="EMBL" id="KV454005">
    <property type="protein sequence ID" value="ODQ44865.1"/>
    <property type="molecule type" value="Genomic_DNA"/>
</dbReference>
<dbReference type="InterPro" id="IPR018712">
    <property type="entry name" value="Tle1-like_cat"/>
</dbReference>
<accession>A0A1E3NFD8</accession>
<dbReference type="InterPro" id="IPR029058">
    <property type="entry name" value="AB_hydrolase_fold"/>
</dbReference>
<dbReference type="Pfam" id="PF09994">
    <property type="entry name" value="T6SS_Tle1-like_cat"/>
    <property type="match status" value="1"/>
</dbReference>
<evidence type="ECO:0000313" key="2">
    <source>
        <dbReference type="EMBL" id="ODQ44865.1"/>
    </source>
</evidence>
<proteinExistence type="predicted"/>
<reference evidence="2 3" key="1">
    <citation type="journal article" date="2016" name="Proc. Natl. Acad. Sci. U.S.A.">
        <title>Comparative genomics of biotechnologically important yeasts.</title>
        <authorList>
            <person name="Riley R."/>
            <person name="Haridas S."/>
            <person name="Wolfe K.H."/>
            <person name="Lopes M.R."/>
            <person name="Hittinger C.T."/>
            <person name="Goeker M."/>
            <person name="Salamov A.A."/>
            <person name="Wisecaver J.H."/>
            <person name="Long T.M."/>
            <person name="Calvey C.H."/>
            <person name="Aerts A.L."/>
            <person name="Barry K.W."/>
            <person name="Choi C."/>
            <person name="Clum A."/>
            <person name="Coughlan A.Y."/>
            <person name="Deshpande S."/>
            <person name="Douglass A.P."/>
            <person name="Hanson S.J."/>
            <person name="Klenk H.-P."/>
            <person name="LaButti K.M."/>
            <person name="Lapidus A."/>
            <person name="Lindquist E.A."/>
            <person name="Lipzen A.M."/>
            <person name="Meier-Kolthoff J.P."/>
            <person name="Ohm R.A."/>
            <person name="Otillar R.P."/>
            <person name="Pangilinan J.L."/>
            <person name="Peng Y."/>
            <person name="Rokas A."/>
            <person name="Rosa C.A."/>
            <person name="Scheuner C."/>
            <person name="Sibirny A.A."/>
            <person name="Slot J.C."/>
            <person name="Stielow J.B."/>
            <person name="Sun H."/>
            <person name="Kurtzman C.P."/>
            <person name="Blackwell M."/>
            <person name="Grigoriev I.V."/>
            <person name="Jeffries T.W."/>
        </authorList>
    </citation>
    <scope>NUCLEOTIDE SEQUENCE [LARGE SCALE GENOMIC DNA]</scope>
    <source>
        <strain evidence="2 3">NRRL Y-2026</strain>
    </source>
</reference>
<dbReference type="PANTHER" id="PTHR33840:SF2">
    <property type="entry name" value="TLE1 PHOSPHOLIPASE DOMAIN-CONTAINING PROTEIN"/>
    <property type="match status" value="1"/>
</dbReference>
<dbReference type="OrthoDB" id="3162439at2759"/>
<dbReference type="AlphaFoldDB" id="A0A1E3NFD8"/>
<evidence type="ECO:0000259" key="1">
    <source>
        <dbReference type="Pfam" id="PF09994"/>
    </source>
</evidence>
<sequence>MTNNIIMCFDGTDNNFGTKSPSNILELYKLLEKNSPNQHCFYQPGVGIDIDLSQTSFQHWASFPFHNPIKNTVDSAIAFTIDYHVIQAYRYLIEKYQPNDKIYLFGFSRGSFVARILAGMIEKIGLLDSGLESMVKTAWEIYKTWEQIGQPTDLSNPAKCSYSLRLFKQTFCRYDVSIEFMGLFDSINSCGIIFDRLFPFTSNTSNVKHIRHTVSIHERRSKFKQNLFVPHTYLPSFLNSKHSCDSLSSLLSQQSNNDSVPSILSVPNEDSVTTSHQVSARFSKKCSSDLLEVWFPGDHSDVGGNWPYDNNGNRISNLPFRWVLSYAVEFGVLFKTNSLEEFNSKFSPLKSSLSFSHDILSFKKYKYPEYVSPYCLPTDDEEAQLATRDESHVISTHDTNGSHVFSIRSPLFPTFPRYSGIDTGTEGGKLDTFKGRGDESIISTLFWWMCEIIPIGYLVENQQGKWRPLYWPNLGENRNIPFNAKVHWSVLWRMKFVKDRHYANLPAIFKVIEKIIQQEDEAFNTEDNEIITLTLTDFVDLKTGTIRADIEHVIGSALKRNKQISLNIDWKNPPNELSYKTKTRNNGA</sequence>
<dbReference type="STRING" id="763406.A0A1E3NFD8"/>
<feature type="domain" description="T6SS Phospholipase effector Tle1-like catalytic" evidence="1">
    <location>
        <begin position="4"/>
        <end position="324"/>
    </location>
</feature>
<dbReference type="SUPFAM" id="SSF53474">
    <property type="entry name" value="alpha/beta-Hydrolases"/>
    <property type="match status" value="1"/>
</dbReference>
<protein>
    <recommendedName>
        <fullName evidence="1">T6SS Phospholipase effector Tle1-like catalytic domain-containing protein</fullName>
    </recommendedName>
</protein>
<keyword evidence="3" id="KW-1185">Reference proteome</keyword>
<organism evidence="2 3">
    <name type="scientific">Pichia membranifaciens NRRL Y-2026</name>
    <dbReference type="NCBI Taxonomy" id="763406"/>
    <lineage>
        <taxon>Eukaryota</taxon>
        <taxon>Fungi</taxon>
        <taxon>Dikarya</taxon>
        <taxon>Ascomycota</taxon>
        <taxon>Saccharomycotina</taxon>
        <taxon>Pichiomycetes</taxon>
        <taxon>Pichiales</taxon>
        <taxon>Pichiaceae</taxon>
        <taxon>Pichia</taxon>
    </lineage>
</organism>
<gene>
    <name evidence="2" type="ORF">PICMEDRAFT_17397</name>
</gene>
<dbReference type="GeneID" id="30178272"/>
<name>A0A1E3NFD8_9ASCO</name>
<dbReference type="PANTHER" id="PTHR33840">
    <property type="match status" value="1"/>
</dbReference>